<proteinExistence type="predicted"/>
<evidence type="ECO:0000256" key="1">
    <source>
        <dbReference type="SAM" id="Phobius"/>
    </source>
</evidence>
<dbReference type="AlphaFoldDB" id="A0A7C9VK79"/>
<reference evidence="2" key="1">
    <citation type="submission" date="2020-02" db="EMBL/GenBank/DDBJ databases">
        <title>Draft genome sequence of Candidatus Afipia apatlaquensis IBT-C3, a potential strain for decolorization of textile dyes.</title>
        <authorList>
            <person name="Sanchez-Reyes A."/>
            <person name="Breton-Deval L."/>
            <person name="Mangelson H."/>
            <person name="Sanchez-Flores A."/>
        </authorList>
    </citation>
    <scope>NUCLEOTIDE SEQUENCE [LARGE SCALE GENOMIC DNA]</scope>
    <source>
        <strain evidence="2">IBT-C3</strain>
    </source>
</reference>
<evidence type="ECO:0000313" key="3">
    <source>
        <dbReference type="Proteomes" id="UP000480266"/>
    </source>
</evidence>
<feature type="transmembrane region" description="Helical" evidence="1">
    <location>
        <begin position="27"/>
        <end position="45"/>
    </location>
</feature>
<accession>A0A7C9VK79</accession>
<gene>
    <name evidence="2" type="ORF">G4V63_09765</name>
</gene>
<evidence type="ECO:0000313" key="2">
    <source>
        <dbReference type="EMBL" id="NGX95492.1"/>
    </source>
</evidence>
<comment type="caution">
    <text evidence="2">The sequence shown here is derived from an EMBL/GenBank/DDBJ whole genome shotgun (WGS) entry which is preliminary data.</text>
</comment>
<protein>
    <submittedName>
        <fullName evidence="2">Iron permease FTR1</fullName>
    </submittedName>
</protein>
<name>A0A7C9VK79_9BRAD</name>
<organism evidence="2 3">
    <name type="scientific">Candidatus Afipia apatlaquensis</name>
    <dbReference type="NCBI Taxonomy" id="2712852"/>
    <lineage>
        <taxon>Bacteria</taxon>
        <taxon>Pseudomonadati</taxon>
        <taxon>Pseudomonadota</taxon>
        <taxon>Alphaproteobacteria</taxon>
        <taxon>Hyphomicrobiales</taxon>
        <taxon>Nitrobacteraceae</taxon>
        <taxon>Afipia</taxon>
    </lineage>
</organism>
<keyword evidence="1" id="KW-0472">Membrane</keyword>
<feature type="non-terminal residue" evidence="2">
    <location>
        <position position="1"/>
    </location>
</feature>
<dbReference type="EMBL" id="JAAMRR010000513">
    <property type="protein sequence ID" value="NGX95492.1"/>
    <property type="molecule type" value="Genomic_DNA"/>
</dbReference>
<sequence length="65" mass="7135">EQSLLPVTELKSFGWLQSLGLNSTLEAVSAQLLVIFFALATFSIVQRNARLAREDKAKAIETAKT</sequence>
<dbReference type="Proteomes" id="UP000480266">
    <property type="component" value="Unassembled WGS sequence"/>
</dbReference>
<keyword evidence="1" id="KW-1133">Transmembrane helix</keyword>
<keyword evidence="3" id="KW-1185">Reference proteome</keyword>
<keyword evidence="1" id="KW-0812">Transmembrane</keyword>